<dbReference type="Proteomes" id="UP000197277">
    <property type="component" value="Unassembled WGS sequence"/>
</dbReference>
<dbReference type="RefSeq" id="WP_088464676.1">
    <property type="nucleotide sequence ID" value="NZ_NIRR01000018.1"/>
</dbReference>
<evidence type="ECO:0008006" key="3">
    <source>
        <dbReference type="Google" id="ProtNLM"/>
    </source>
</evidence>
<protein>
    <recommendedName>
        <fullName evidence="3">Helix-turn-helix domain-containing protein</fullName>
    </recommendedName>
</protein>
<evidence type="ECO:0000313" key="1">
    <source>
        <dbReference type="EMBL" id="OWP62913.1"/>
    </source>
</evidence>
<name>A0A246FMT0_9BACT</name>
<reference evidence="1 2" key="1">
    <citation type="submission" date="2017-06" db="EMBL/GenBank/DDBJ databases">
        <title>Hymenobacter amundsenii sp. nov. isolated from regoliths in Antarctica.</title>
        <authorList>
            <person name="Sedlacek I."/>
            <person name="Kralova S."/>
            <person name="Pantucek R."/>
            <person name="Svec P."/>
            <person name="Holochova P."/>
            <person name="Stankova E."/>
            <person name="Vrbovska V."/>
            <person name="Busse H.-J."/>
        </authorList>
    </citation>
    <scope>NUCLEOTIDE SEQUENCE [LARGE SCALE GENOMIC DNA]</scope>
    <source>
        <strain evidence="1 2">CCM 8682</strain>
    </source>
</reference>
<evidence type="ECO:0000313" key="2">
    <source>
        <dbReference type="Proteomes" id="UP000197277"/>
    </source>
</evidence>
<organism evidence="1 2">
    <name type="scientific">Hymenobacter amundsenii</name>
    <dbReference type="NCBI Taxonomy" id="2006685"/>
    <lineage>
        <taxon>Bacteria</taxon>
        <taxon>Pseudomonadati</taxon>
        <taxon>Bacteroidota</taxon>
        <taxon>Cytophagia</taxon>
        <taxon>Cytophagales</taxon>
        <taxon>Hymenobacteraceae</taxon>
        <taxon>Hymenobacter</taxon>
    </lineage>
</organism>
<dbReference type="AlphaFoldDB" id="A0A246FMT0"/>
<sequence length="112" mass="12415">MRPDELATKADLEQLFARMAQLLATPAAPATGPDEYLTLEEVATATRVSTRTVKKWVQEGKADRRGKLVQLFALEFSPGFLRIPRAALLAYGEGIGFTIHDLKEMPRMRVAS</sequence>
<comment type="caution">
    <text evidence="1">The sequence shown here is derived from an EMBL/GenBank/DDBJ whole genome shotgun (WGS) entry which is preliminary data.</text>
</comment>
<gene>
    <name evidence="1" type="ORF">CDA63_11890</name>
</gene>
<dbReference type="OrthoDB" id="884876at2"/>
<accession>A0A246FMT0</accession>
<keyword evidence="2" id="KW-1185">Reference proteome</keyword>
<dbReference type="EMBL" id="NIRR01000018">
    <property type="protein sequence ID" value="OWP62913.1"/>
    <property type="molecule type" value="Genomic_DNA"/>
</dbReference>
<proteinExistence type="predicted"/>